<proteinExistence type="predicted"/>
<accession>A0A7E4VRR8</accession>
<dbReference type="Proteomes" id="UP000492821">
    <property type="component" value="Unassembled WGS sequence"/>
</dbReference>
<evidence type="ECO:0000256" key="1">
    <source>
        <dbReference type="SAM" id="MobiDB-lite"/>
    </source>
</evidence>
<evidence type="ECO:0000313" key="3">
    <source>
        <dbReference type="WBParaSite" id="Pan_g23790.t2"/>
    </source>
</evidence>
<protein>
    <submittedName>
        <fullName evidence="3">DUF3077 domain-containing protein</fullName>
    </submittedName>
</protein>
<organism evidence="2 3">
    <name type="scientific">Panagrellus redivivus</name>
    <name type="common">Microworm</name>
    <dbReference type="NCBI Taxonomy" id="6233"/>
    <lineage>
        <taxon>Eukaryota</taxon>
        <taxon>Metazoa</taxon>
        <taxon>Ecdysozoa</taxon>
        <taxon>Nematoda</taxon>
        <taxon>Chromadorea</taxon>
        <taxon>Rhabditida</taxon>
        <taxon>Tylenchina</taxon>
        <taxon>Panagrolaimomorpha</taxon>
        <taxon>Panagrolaimoidea</taxon>
        <taxon>Panagrolaimidae</taxon>
        <taxon>Panagrellus</taxon>
    </lineage>
</organism>
<keyword evidence="2" id="KW-1185">Reference proteome</keyword>
<dbReference type="WBParaSite" id="Pan_g23790.t2">
    <property type="protein sequence ID" value="Pan_g23790.t2"/>
    <property type="gene ID" value="Pan_g23790"/>
</dbReference>
<evidence type="ECO:0000313" key="2">
    <source>
        <dbReference type="Proteomes" id="UP000492821"/>
    </source>
</evidence>
<feature type="region of interest" description="Disordered" evidence="1">
    <location>
        <begin position="1"/>
        <end position="30"/>
    </location>
</feature>
<sequence>MADCRPRPSGSDERGNMHDHHGPKKKPAVPDADSLLREIGVAIAGAGCPFKSVAVAAWLVPDGGTAIYGSSKSIHVARGCRQDASRRAESVSHELSSLQTAPCLQAMSDLCFANAIQINHIALIGCPRGSKKRWASQTFGRRVSPSHDP</sequence>
<dbReference type="AlphaFoldDB" id="A0A7E4VRR8"/>
<reference evidence="2" key="1">
    <citation type="journal article" date="2013" name="Genetics">
        <title>The draft genome and transcriptome of Panagrellus redivivus are shaped by the harsh demands of a free-living lifestyle.</title>
        <authorList>
            <person name="Srinivasan J."/>
            <person name="Dillman A.R."/>
            <person name="Macchietto M.G."/>
            <person name="Heikkinen L."/>
            <person name="Lakso M."/>
            <person name="Fracchia K.M."/>
            <person name="Antoshechkin I."/>
            <person name="Mortazavi A."/>
            <person name="Wong G."/>
            <person name="Sternberg P.W."/>
        </authorList>
    </citation>
    <scope>NUCLEOTIDE SEQUENCE [LARGE SCALE GENOMIC DNA]</scope>
    <source>
        <strain evidence="2">MT8872</strain>
    </source>
</reference>
<name>A0A7E4VRR8_PANRE</name>
<feature type="compositionally biased region" description="Basic and acidic residues" evidence="1">
    <location>
        <begin position="1"/>
        <end position="20"/>
    </location>
</feature>
<reference evidence="3" key="2">
    <citation type="submission" date="2020-10" db="UniProtKB">
        <authorList>
            <consortium name="WormBaseParasite"/>
        </authorList>
    </citation>
    <scope>IDENTIFICATION</scope>
</reference>